<dbReference type="InterPro" id="IPR013525">
    <property type="entry name" value="ABC2_TM"/>
</dbReference>
<feature type="transmembrane region" description="Helical" evidence="10">
    <location>
        <begin position="515"/>
        <end position="536"/>
    </location>
</feature>
<sequence length="658" mass="73581">MTLLDQNKGIERGREISERDDIEARLASLSSHGTGTSQYITRLPVFLGQHGDKLPEDERAILWWRDVYFEVPLKIGKKVSKTDIESASPTKKVLLNNVGGVVRPGEVLFVMGPSGSGKTTLLSALSDRIEHQVGLQTPVYVNDIPREQTNWRQIHAFVEQEDALYGSLTVRESLRYAATLQLGPSVSKSELEDRVDQMLRTLGLEDAQNTLVGSPFFRGISGGQKRRLSIGVEILRLPSILFLDEPTSGLDSAAAFHLMVSIRNLAAMGVTIVATIHQPAARVLALSDKLMLLSRGRTVYFGPTSHAVKYFEKIGYPLPNLENPADFFLDCINSDFASEEQVEKISNAWTQSEEKKVLDAELEKLRATTQTEQQSQSIEVKPVPRWHQVQVLTRRNALNYRRNPAAVLLRMAMYVALSIFVGLVYLRLGKSQLRDIVSVLFFVAAFLTFMSVSTVVMFIEERLVFLRERGNGLYSVDSWMIANTLVSIPAVFLISLVNSSIVYWMVGLTPTAGRFFFFIWNLFLALAVAEALMMLISILVPIAILAIALGAAVYGAYMLTCGFFATFNKIGWWVRWIGYISLHTYGFGSFMANNFGSQTGFSENVVGDTIQLNGAQVLEFYDVKFKNIWMNSGILIAMIAFYRLCSYVVLQFFVSGRK</sequence>
<dbReference type="InterPro" id="IPR052215">
    <property type="entry name" value="Plant_ABCG"/>
</dbReference>
<dbReference type="PROSITE" id="PS50893">
    <property type="entry name" value="ABC_TRANSPORTER_2"/>
    <property type="match status" value="1"/>
</dbReference>
<keyword evidence="7 12" id="KW-0067">ATP-binding</keyword>
<dbReference type="PANTHER" id="PTHR48042:SF11">
    <property type="entry name" value="ABC TRANSPORTER G FAMILY MEMBER 11"/>
    <property type="match status" value="1"/>
</dbReference>
<comment type="similarity">
    <text evidence="2">Belongs to the ABC transporter superfamily. ABCG family. Eye pigment precursor importer (TC 3.A.1.204) subfamily.</text>
</comment>
<dbReference type="Pfam" id="PF00005">
    <property type="entry name" value="ABC_tran"/>
    <property type="match status" value="1"/>
</dbReference>
<dbReference type="CDD" id="cd03213">
    <property type="entry name" value="ABCG_EPDR"/>
    <property type="match status" value="1"/>
</dbReference>
<protein>
    <recommendedName>
        <fullName evidence="3">Probable ATP-dependent transporter ycf16</fullName>
    </recommendedName>
</protein>
<reference evidence="12 13" key="1">
    <citation type="journal article" date="2004" name="Nature">
        <title>Genome sequence of the ultrasmall unicellular red alga Cyanidioschyzon merolae 10D.</title>
        <authorList>
            <person name="Matsuzaki M."/>
            <person name="Misumi O."/>
            <person name="Shin-i T."/>
            <person name="Maruyama S."/>
            <person name="Takahara M."/>
            <person name="Miyagishima S."/>
            <person name="Mori T."/>
            <person name="Nishida K."/>
            <person name="Yagisawa F."/>
            <person name="Nishida K."/>
            <person name="Yoshida Y."/>
            <person name="Nishimura Y."/>
            <person name="Nakao S."/>
            <person name="Kobayashi T."/>
            <person name="Momoyama Y."/>
            <person name="Higashiyama T."/>
            <person name="Minoda A."/>
            <person name="Sano M."/>
            <person name="Nomoto H."/>
            <person name="Oishi K."/>
            <person name="Hayashi H."/>
            <person name="Ohta F."/>
            <person name="Nishizaka S."/>
            <person name="Haga S."/>
            <person name="Miura S."/>
            <person name="Morishita T."/>
            <person name="Kabeya Y."/>
            <person name="Terasawa K."/>
            <person name="Suzuki Y."/>
            <person name="Ishii Y."/>
            <person name="Asakawa S."/>
            <person name="Takano H."/>
            <person name="Ohta N."/>
            <person name="Kuroiwa H."/>
            <person name="Tanaka K."/>
            <person name="Shimizu N."/>
            <person name="Sugano S."/>
            <person name="Sato N."/>
            <person name="Nozaki H."/>
            <person name="Ogasawara N."/>
            <person name="Kohara Y."/>
            <person name="Kuroiwa T."/>
        </authorList>
    </citation>
    <scope>NUCLEOTIDE SEQUENCE [LARGE SCALE GENOMIC DNA]</scope>
    <source>
        <strain evidence="12 13">10D</strain>
    </source>
</reference>
<dbReference type="GO" id="GO:0016887">
    <property type="term" value="F:ATP hydrolysis activity"/>
    <property type="evidence" value="ECO:0007669"/>
    <property type="project" value="InterPro"/>
</dbReference>
<feature type="domain" description="ABC transporter" evidence="11">
    <location>
        <begin position="79"/>
        <end position="320"/>
    </location>
</feature>
<dbReference type="AlphaFoldDB" id="M1VGV2"/>
<dbReference type="Gramene" id="CMI088CT">
    <property type="protein sequence ID" value="CMI088CT"/>
    <property type="gene ID" value="CMI088C"/>
</dbReference>
<evidence type="ECO:0000256" key="8">
    <source>
        <dbReference type="ARBA" id="ARBA00022989"/>
    </source>
</evidence>
<keyword evidence="8 10" id="KW-1133">Transmembrane helix</keyword>
<dbReference type="SUPFAM" id="SSF52540">
    <property type="entry name" value="P-loop containing nucleoside triphosphate hydrolases"/>
    <property type="match status" value="1"/>
</dbReference>
<dbReference type="Pfam" id="PF01061">
    <property type="entry name" value="ABC2_membrane"/>
    <property type="match status" value="1"/>
</dbReference>
<dbReference type="InterPro" id="IPR027417">
    <property type="entry name" value="P-loop_NTPase"/>
</dbReference>
<dbReference type="GO" id="GO:0016020">
    <property type="term" value="C:membrane"/>
    <property type="evidence" value="ECO:0007669"/>
    <property type="project" value="UniProtKB-SubCell"/>
</dbReference>
<feature type="transmembrane region" description="Helical" evidence="10">
    <location>
        <begin position="438"/>
        <end position="459"/>
    </location>
</feature>
<feature type="transmembrane region" description="Helical" evidence="10">
    <location>
        <begin position="572"/>
        <end position="592"/>
    </location>
</feature>
<evidence type="ECO:0000256" key="2">
    <source>
        <dbReference type="ARBA" id="ARBA00005814"/>
    </source>
</evidence>
<keyword evidence="6" id="KW-0547">Nucleotide-binding</keyword>
<keyword evidence="4" id="KW-0813">Transport</keyword>
<keyword evidence="13" id="KW-1185">Reference proteome</keyword>
<dbReference type="OrthoDB" id="66620at2759"/>
<dbReference type="KEGG" id="cme:CYME_CMI088C"/>
<evidence type="ECO:0000259" key="11">
    <source>
        <dbReference type="PROSITE" id="PS50893"/>
    </source>
</evidence>
<dbReference type="SMART" id="SM00382">
    <property type="entry name" value="AAA"/>
    <property type="match status" value="1"/>
</dbReference>
<evidence type="ECO:0000256" key="3">
    <source>
        <dbReference type="ARBA" id="ARBA00014334"/>
    </source>
</evidence>
<evidence type="ECO:0000256" key="4">
    <source>
        <dbReference type="ARBA" id="ARBA00022448"/>
    </source>
</evidence>
<evidence type="ECO:0000256" key="5">
    <source>
        <dbReference type="ARBA" id="ARBA00022692"/>
    </source>
</evidence>
<evidence type="ECO:0000256" key="10">
    <source>
        <dbReference type="SAM" id="Phobius"/>
    </source>
</evidence>
<dbReference type="GO" id="GO:0140359">
    <property type="term" value="F:ABC-type transporter activity"/>
    <property type="evidence" value="ECO:0007669"/>
    <property type="project" value="InterPro"/>
</dbReference>
<dbReference type="InterPro" id="IPR043926">
    <property type="entry name" value="ABCG_dom"/>
</dbReference>
<dbReference type="Pfam" id="PF19055">
    <property type="entry name" value="ABC2_membrane_7"/>
    <property type="match status" value="1"/>
</dbReference>
<reference evidence="12 13" key="2">
    <citation type="journal article" date="2007" name="BMC Biol.">
        <title>A 100%-complete sequence reveals unusually simple genomic features in the hot-spring red alga Cyanidioschyzon merolae.</title>
        <authorList>
            <person name="Nozaki H."/>
            <person name="Takano H."/>
            <person name="Misumi O."/>
            <person name="Terasawa K."/>
            <person name="Matsuzaki M."/>
            <person name="Maruyama S."/>
            <person name="Nishida K."/>
            <person name="Yagisawa F."/>
            <person name="Yoshida Y."/>
            <person name="Fujiwara T."/>
            <person name="Takio S."/>
            <person name="Tamura K."/>
            <person name="Chung S.J."/>
            <person name="Nakamura S."/>
            <person name="Kuroiwa H."/>
            <person name="Tanaka K."/>
            <person name="Sato N."/>
            <person name="Kuroiwa T."/>
        </authorList>
    </citation>
    <scope>NUCLEOTIDE SEQUENCE [LARGE SCALE GENOMIC DNA]</scope>
    <source>
        <strain evidence="12 13">10D</strain>
    </source>
</reference>
<comment type="subcellular location">
    <subcellularLocation>
        <location evidence="1">Membrane</location>
        <topology evidence="1">Multi-pass membrane protein</topology>
    </subcellularLocation>
</comment>
<dbReference type="InterPro" id="IPR003439">
    <property type="entry name" value="ABC_transporter-like_ATP-bd"/>
</dbReference>
<feature type="transmembrane region" description="Helical" evidence="10">
    <location>
        <begin position="542"/>
        <end position="565"/>
    </location>
</feature>
<dbReference type="RefSeq" id="XP_005536269.1">
    <property type="nucleotide sequence ID" value="XM_005536212.1"/>
</dbReference>
<proteinExistence type="inferred from homology"/>
<evidence type="ECO:0000313" key="12">
    <source>
        <dbReference type="EMBL" id="BAM79983.1"/>
    </source>
</evidence>
<dbReference type="EMBL" id="AP006491">
    <property type="protein sequence ID" value="BAM79983.1"/>
    <property type="molecule type" value="Genomic_DNA"/>
</dbReference>
<dbReference type="OMA" id="DMPVYWK"/>
<evidence type="ECO:0000256" key="9">
    <source>
        <dbReference type="ARBA" id="ARBA00023136"/>
    </source>
</evidence>
<dbReference type="PANTHER" id="PTHR48042">
    <property type="entry name" value="ABC TRANSPORTER G FAMILY MEMBER 11"/>
    <property type="match status" value="1"/>
</dbReference>
<keyword evidence="9 10" id="KW-0472">Membrane</keyword>
<evidence type="ECO:0000256" key="1">
    <source>
        <dbReference type="ARBA" id="ARBA00004141"/>
    </source>
</evidence>
<dbReference type="Gene3D" id="3.40.50.300">
    <property type="entry name" value="P-loop containing nucleotide triphosphate hydrolases"/>
    <property type="match status" value="1"/>
</dbReference>
<evidence type="ECO:0000256" key="7">
    <source>
        <dbReference type="ARBA" id="ARBA00022840"/>
    </source>
</evidence>
<dbReference type="GO" id="GO:0005524">
    <property type="term" value="F:ATP binding"/>
    <property type="evidence" value="ECO:0007669"/>
    <property type="project" value="UniProtKB-KW"/>
</dbReference>
<dbReference type="GeneID" id="16993830"/>
<dbReference type="InterPro" id="IPR003593">
    <property type="entry name" value="AAA+_ATPase"/>
</dbReference>
<gene>
    <name evidence="12" type="ORF">CYME_CMI088C</name>
</gene>
<feature type="transmembrane region" description="Helical" evidence="10">
    <location>
        <begin position="407"/>
        <end position="426"/>
    </location>
</feature>
<dbReference type="HOGENOM" id="CLU_000604_57_7_1"/>
<feature type="transmembrane region" description="Helical" evidence="10">
    <location>
        <begin position="479"/>
        <end position="503"/>
    </location>
</feature>
<keyword evidence="5 10" id="KW-0812">Transmembrane</keyword>
<organism evidence="12 13">
    <name type="scientific">Cyanidioschyzon merolae (strain NIES-3377 / 10D)</name>
    <name type="common">Unicellular red alga</name>
    <dbReference type="NCBI Taxonomy" id="280699"/>
    <lineage>
        <taxon>Eukaryota</taxon>
        <taxon>Rhodophyta</taxon>
        <taxon>Bangiophyceae</taxon>
        <taxon>Cyanidiales</taxon>
        <taxon>Cyanidiaceae</taxon>
        <taxon>Cyanidioschyzon</taxon>
    </lineage>
</organism>
<name>M1VGV2_CYAM1</name>
<dbReference type="Proteomes" id="UP000007014">
    <property type="component" value="Chromosome 9"/>
</dbReference>
<feature type="transmembrane region" description="Helical" evidence="10">
    <location>
        <begin position="628"/>
        <end position="654"/>
    </location>
</feature>
<accession>M1VGV2</accession>
<evidence type="ECO:0000313" key="13">
    <source>
        <dbReference type="Proteomes" id="UP000007014"/>
    </source>
</evidence>
<dbReference type="InterPro" id="IPR017871">
    <property type="entry name" value="ABC_transporter-like_CS"/>
</dbReference>
<dbReference type="eggNOG" id="KOG0061">
    <property type="taxonomic scope" value="Eukaryota"/>
</dbReference>
<dbReference type="PROSITE" id="PS00211">
    <property type="entry name" value="ABC_TRANSPORTER_1"/>
    <property type="match status" value="1"/>
</dbReference>
<evidence type="ECO:0000256" key="6">
    <source>
        <dbReference type="ARBA" id="ARBA00022741"/>
    </source>
</evidence>